<evidence type="ECO:0000313" key="2">
    <source>
        <dbReference type="Proteomes" id="UP000828390"/>
    </source>
</evidence>
<name>A0A9D4BHJ0_DREPO</name>
<comment type="caution">
    <text evidence="1">The sequence shown here is derived from an EMBL/GenBank/DDBJ whole genome shotgun (WGS) entry which is preliminary data.</text>
</comment>
<evidence type="ECO:0000313" key="1">
    <source>
        <dbReference type="EMBL" id="KAH3703440.1"/>
    </source>
</evidence>
<dbReference type="Proteomes" id="UP000828390">
    <property type="component" value="Unassembled WGS sequence"/>
</dbReference>
<reference evidence="1" key="2">
    <citation type="submission" date="2020-11" db="EMBL/GenBank/DDBJ databases">
        <authorList>
            <person name="McCartney M.A."/>
            <person name="Auch B."/>
            <person name="Kono T."/>
            <person name="Mallez S."/>
            <person name="Becker A."/>
            <person name="Gohl D.M."/>
            <person name="Silverstein K.A.T."/>
            <person name="Koren S."/>
            <person name="Bechman K.B."/>
            <person name="Herman A."/>
            <person name="Abrahante J.E."/>
            <person name="Garbe J."/>
        </authorList>
    </citation>
    <scope>NUCLEOTIDE SEQUENCE</scope>
    <source>
        <strain evidence="1">Duluth1</strain>
        <tissue evidence="1">Whole animal</tissue>
    </source>
</reference>
<reference evidence="1" key="1">
    <citation type="journal article" date="2019" name="bioRxiv">
        <title>The Genome of the Zebra Mussel, Dreissena polymorpha: A Resource for Invasive Species Research.</title>
        <authorList>
            <person name="McCartney M.A."/>
            <person name="Auch B."/>
            <person name="Kono T."/>
            <person name="Mallez S."/>
            <person name="Zhang Y."/>
            <person name="Obille A."/>
            <person name="Becker A."/>
            <person name="Abrahante J.E."/>
            <person name="Garbe J."/>
            <person name="Badalamenti J.P."/>
            <person name="Herman A."/>
            <person name="Mangelson H."/>
            <person name="Liachko I."/>
            <person name="Sullivan S."/>
            <person name="Sone E.D."/>
            <person name="Koren S."/>
            <person name="Silverstein K.A.T."/>
            <person name="Beckman K.B."/>
            <person name="Gohl D.M."/>
        </authorList>
    </citation>
    <scope>NUCLEOTIDE SEQUENCE</scope>
    <source>
        <strain evidence="1">Duluth1</strain>
        <tissue evidence="1">Whole animal</tissue>
    </source>
</reference>
<protein>
    <submittedName>
        <fullName evidence="1">Uncharacterized protein</fullName>
    </submittedName>
</protein>
<organism evidence="1 2">
    <name type="scientific">Dreissena polymorpha</name>
    <name type="common">Zebra mussel</name>
    <name type="synonym">Mytilus polymorpha</name>
    <dbReference type="NCBI Taxonomy" id="45954"/>
    <lineage>
        <taxon>Eukaryota</taxon>
        <taxon>Metazoa</taxon>
        <taxon>Spiralia</taxon>
        <taxon>Lophotrochozoa</taxon>
        <taxon>Mollusca</taxon>
        <taxon>Bivalvia</taxon>
        <taxon>Autobranchia</taxon>
        <taxon>Heteroconchia</taxon>
        <taxon>Euheterodonta</taxon>
        <taxon>Imparidentia</taxon>
        <taxon>Neoheterodontei</taxon>
        <taxon>Myida</taxon>
        <taxon>Dreissenoidea</taxon>
        <taxon>Dreissenidae</taxon>
        <taxon>Dreissena</taxon>
    </lineage>
</organism>
<proteinExistence type="predicted"/>
<dbReference type="AlphaFoldDB" id="A0A9D4BHJ0"/>
<accession>A0A9D4BHJ0</accession>
<gene>
    <name evidence="1" type="ORF">DPMN_078476</name>
</gene>
<dbReference type="EMBL" id="JAIWYP010000015">
    <property type="protein sequence ID" value="KAH3703440.1"/>
    <property type="molecule type" value="Genomic_DNA"/>
</dbReference>
<keyword evidence="2" id="KW-1185">Reference proteome</keyword>
<sequence length="64" mass="7112">MCTCVYLNCCSTSLMMVLHSRHMKVPQTSSGWTGCVLTTCPVIRNNVPILDVVNSRTLQQCHVT</sequence>